<dbReference type="EMBL" id="JRYR02000001">
    <property type="protein sequence ID" value="OHX68380.1"/>
    <property type="molecule type" value="Genomic_DNA"/>
</dbReference>
<gene>
    <name evidence="1" type="ORF">NH26_19510</name>
</gene>
<dbReference type="Proteomes" id="UP000179797">
    <property type="component" value="Unassembled WGS sequence"/>
</dbReference>
<evidence type="ECO:0000313" key="2">
    <source>
        <dbReference type="Proteomes" id="UP000179797"/>
    </source>
</evidence>
<organism evidence="1 2">
    <name type="scientific">Flammeovirga pacifica</name>
    <dbReference type="NCBI Taxonomy" id="915059"/>
    <lineage>
        <taxon>Bacteria</taxon>
        <taxon>Pseudomonadati</taxon>
        <taxon>Bacteroidota</taxon>
        <taxon>Cytophagia</taxon>
        <taxon>Cytophagales</taxon>
        <taxon>Flammeovirgaceae</taxon>
        <taxon>Flammeovirga</taxon>
    </lineage>
</organism>
<sequence length="293" mass="34808">MTRNEAEFRRRKENTDFLQFSIQTIENDIKSRIRKIAIEASQPTIDKLTDELDAYTAILIGLTGVWSEALIKHLVLDNGVFNNTQAQAIISSTALKEKWLLTYKCALTNAYSIPTARANLIASKEEIRRFFVTNTRNSNQVNNTYGFIEEIMEEVRDFRNKIQHGDWKHGYTKNSARVYVFDDSATQSLRSKNLLTERLRRHQIKQLYLMIFDLYSFRRLGKFRKDNSSKPSIYFFPKRYGQLKKLKGEIRRVDFSKYVNDMMYREQQGKLWRRRQTGYLSWLYKMIGFLRKN</sequence>
<proteinExistence type="predicted"/>
<name>A0A1S1Z527_FLAPC</name>
<reference evidence="1 2" key="1">
    <citation type="journal article" date="2012" name="Int. J. Syst. Evol. Microbiol.">
        <title>Flammeovirga pacifica sp. nov., isolated from deep-sea sediment.</title>
        <authorList>
            <person name="Xu H."/>
            <person name="Fu Y."/>
            <person name="Yang N."/>
            <person name="Ding Z."/>
            <person name="Lai Q."/>
            <person name="Zeng R."/>
        </authorList>
    </citation>
    <scope>NUCLEOTIDE SEQUENCE [LARGE SCALE GENOMIC DNA]</scope>
    <source>
        <strain evidence="2">DSM 24597 / LMG 26175 / WPAGA1</strain>
    </source>
</reference>
<comment type="caution">
    <text evidence="1">The sequence shown here is derived from an EMBL/GenBank/DDBJ whole genome shotgun (WGS) entry which is preliminary data.</text>
</comment>
<keyword evidence="2" id="KW-1185">Reference proteome</keyword>
<dbReference type="OrthoDB" id="3035407at2"/>
<dbReference type="RefSeq" id="WP_044229933.1">
    <property type="nucleotide sequence ID" value="NZ_JRYR02000001.1"/>
</dbReference>
<evidence type="ECO:0000313" key="1">
    <source>
        <dbReference type="EMBL" id="OHX68380.1"/>
    </source>
</evidence>
<accession>A0A1S1Z527</accession>
<protein>
    <submittedName>
        <fullName evidence="1">Uncharacterized protein</fullName>
    </submittedName>
</protein>
<dbReference type="AlphaFoldDB" id="A0A1S1Z527"/>